<organism evidence="2">
    <name type="scientific">marine sediment metagenome</name>
    <dbReference type="NCBI Taxonomy" id="412755"/>
    <lineage>
        <taxon>unclassified sequences</taxon>
        <taxon>metagenomes</taxon>
        <taxon>ecological metagenomes</taxon>
    </lineage>
</organism>
<keyword evidence="1" id="KW-1133">Transmembrane helix</keyword>
<reference evidence="2" key="1">
    <citation type="journal article" date="2014" name="Front. Microbiol.">
        <title>High frequency of phylogenetically diverse reductive dehalogenase-homologous genes in deep subseafloor sedimentary metagenomes.</title>
        <authorList>
            <person name="Kawai M."/>
            <person name="Futagami T."/>
            <person name="Toyoda A."/>
            <person name="Takaki Y."/>
            <person name="Nishi S."/>
            <person name="Hori S."/>
            <person name="Arai W."/>
            <person name="Tsubouchi T."/>
            <person name="Morono Y."/>
            <person name="Uchiyama I."/>
            <person name="Ito T."/>
            <person name="Fujiyama A."/>
            <person name="Inagaki F."/>
            <person name="Takami H."/>
        </authorList>
    </citation>
    <scope>NUCLEOTIDE SEQUENCE</scope>
    <source>
        <strain evidence="2">Expedition CK06-06</strain>
    </source>
</reference>
<feature type="transmembrane region" description="Helical" evidence="1">
    <location>
        <begin position="12"/>
        <end position="38"/>
    </location>
</feature>
<protein>
    <submittedName>
        <fullName evidence="2">Uncharacterized protein</fullName>
    </submittedName>
</protein>
<name>X1BCB0_9ZZZZ</name>
<dbReference type="EMBL" id="BART01028738">
    <property type="protein sequence ID" value="GAG92665.1"/>
    <property type="molecule type" value="Genomic_DNA"/>
</dbReference>
<evidence type="ECO:0000313" key="2">
    <source>
        <dbReference type="EMBL" id="GAG92665.1"/>
    </source>
</evidence>
<keyword evidence="1" id="KW-0472">Membrane</keyword>
<sequence length="71" mass="8127">MAIQYNKMILHGILQAVLYIALPLVLFEIISMMGFMTFSQDFKIIIIIIGIIGVVFAMLRHAFPKENFPQL</sequence>
<proteinExistence type="predicted"/>
<dbReference type="AlphaFoldDB" id="X1BCB0"/>
<feature type="transmembrane region" description="Helical" evidence="1">
    <location>
        <begin position="44"/>
        <end position="63"/>
    </location>
</feature>
<gene>
    <name evidence="2" type="ORF">S01H4_50585</name>
</gene>
<keyword evidence="1" id="KW-0812">Transmembrane</keyword>
<comment type="caution">
    <text evidence="2">The sequence shown here is derived from an EMBL/GenBank/DDBJ whole genome shotgun (WGS) entry which is preliminary data.</text>
</comment>
<evidence type="ECO:0000256" key="1">
    <source>
        <dbReference type="SAM" id="Phobius"/>
    </source>
</evidence>
<accession>X1BCB0</accession>